<dbReference type="InterPro" id="IPR045312">
    <property type="entry name" value="PCBER-like"/>
</dbReference>
<keyword evidence="2" id="KW-0560">Oxidoreductase</keyword>
<evidence type="ECO:0000259" key="3">
    <source>
        <dbReference type="Pfam" id="PF05368"/>
    </source>
</evidence>
<proteinExistence type="predicted"/>
<name>A0ABX7P7P2_9BACT</name>
<evidence type="ECO:0000313" key="4">
    <source>
        <dbReference type="EMBL" id="QSQ26476.1"/>
    </source>
</evidence>
<reference evidence="4 5" key="1">
    <citation type="submission" date="2021-02" db="EMBL/GenBank/DDBJ databases">
        <title>De Novo genome assembly of isolated myxobacteria.</title>
        <authorList>
            <person name="Stevens D.C."/>
        </authorList>
    </citation>
    <scope>NUCLEOTIDE SEQUENCE [LARGE SCALE GENOMIC DNA]</scope>
    <source>
        <strain evidence="5">SCPEA02</strain>
    </source>
</reference>
<dbReference type="SUPFAM" id="SSF51735">
    <property type="entry name" value="NAD(P)-binding Rossmann-fold domains"/>
    <property type="match status" value="1"/>
</dbReference>
<dbReference type="EMBL" id="CP071090">
    <property type="protein sequence ID" value="QSQ26476.1"/>
    <property type="molecule type" value="Genomic_DNA"/>
</dbReference>
<dbReference type="Proteomes" id="UP000662747">
    <property type="component" value="Chromosome"/>
</dbReference>
<dbReference type="InterPro" id="IPR008030">
    <property type="entry name" value="NmrA-like"/>
</dbReference>
<sequence length="315" mass="34715">MDTEATHVLLVGGTGRFGHQLASALLSRPGIHLHVLVRPHTRPESLEGLADQGVTLVEGSLQVARSLDSAVEGMDVVVSAVRGGHDVMVEGQLRLLHAARRKGVMRFIPSDYSPDYFALREGEDPRLDWHRHVAEAVVDSGMRYTFVLCGAFMEVALSPAAHVFDLERGHVAYWGTGDEPFDVTSMNDVARFVAEAVTDRRAENRRVELVGDVVTVNDVARRYEALTGRQLQRVCRGTVEDLRRHLARASAPVDAAREGLVQPHLLIQLAGRGRLQDPDADAFARRHPLSVREYLEAMLRPWMASPGEASLPAHP</sequence>
<dbReference type="PANTHER" id="PTHR47706:SF1">
    <property type="entry name" value="CIPA-LIKE, PUTATIVE (AFU_ORTHOLOGUE AFUA_1G12460)-RELATED"/>
    <property type="match status" value="1"/>
</dbReference>
<protein>
    <submittedName>
        <fullName evidence="4">Aromatic alcohol reductase</fullName>
    </submittedName>
</protein>
<dbReference type="RefSeq" id="WP_206728023.1">
    <property type="nucleotide sequence ID" value="NZ_CP071090.1"/>
</dbReference>
<keyword evidence="1" id="KW-0521">NADP</keyword>
<keyword evidence="5" id="KW-1185">Reference proteome</keyword>
<dbReference type="InterPro" id="IPR051609">
    <property type="entry name" value="NmrA/Isoflavone_reductase-like"/>
</dbReference>
<accession>A0ABX7P7P2</accession>
<evidence type="ECO:0000313" key="5">
    <source>
        <dbReference type="Proteomes" id="UP000662747"/>
    </source>
</evidence>
<evidence type="ECO:0000256" key="2">
    <source>
        <dbReference type="ARBA" id="ARBA00023002"/>
    </source>
</evidence>
<dbReference type="Gene3D" id="3.40.50.720">
    <property type="entry name" value="NAD(P)-binding Rossmann-like Domain"/>
    <property type="match status" value="1"/>
</dbReference>
<dbReference type="Pfam" id="PF05368">
    <property type="entry name" value="NmrA"/>
    <property type="match status" value="1"/>
</dbReference>
<dbReference type="Gene3D" id="3.90.25.10">
    <property type="entry name" value="UDP-galactose 4-epimerase, domain 1"/>
    <property type="match status" value="1"/>
</dbReference>
<organism evidence="4 5">
    <name type="scientific">Pyxidicoccus parkwayensis</name>
    <dbReference type="NCBI Taxonomy" id="2813578"/>
    <lineage>
        <taxon>Bacteria</taxon>
        <taxon>Pseudomonadati</taxon>
        <taxon>Myxococcota</taxon>
        <taxon>Myxococcia</taxon>
        <taxon>Myxococcales</taxon>
        <taxon>Cystobacterineae</taxon>
        <taxon>Myxococcaceae</taxon>
        <taxon>Pyxidicoccus</taxon>
    </lineage>
</organism>
<evidence type="ECO:0000256" key="1">
    <source>
        <dbReference type="ARBA" id="ARBA00022857"/>
    </source>
</evidence>
<gene>
    <name evidence="4" type="ORF">JY651_16755</name>
</gene>
<feature type="domain" description="NmrA-like" evidence="3">
    <location>
        <begin position="7"/>
        <end position="234"/>
    </location>
</feature>
<dbReference type="PANTHER" id="PTHR47706">
    <property type="entry name" value="NMRA-LIKE FAMILY PROTEIN"/>
    <property type="match status" value="1"/>
</dbReference>
<dbReference type="CDD" id="cd05259">
    <property type="entry name" value="PCBER_SDR_a"/>
    <property type="match status" value="1"/>
</dbReference>
<dbReference type="InterPro" id="IPR036291">
    <property type="entry name" value="NAD(P)-bd_dom_sf"/>
</dbReference>